<evidence type="ECO:0000256" key="2">
    <source>
        <dbReference type="ARBA" id="ARBA00022676"/>
    </source>
</evidence>
<evidence type="ECO:0000313" key="10">
    <source>
        <dbReference type="Proteomes" id="UP000655420"/>
    </source>
</evidence>
<keyword evidence="5" id="KW-0448">Lipopolysaccharide biosynthesis</keyword>
<proteinExistence type="predicted"/>
<dbReference type="InterPro" id="IPR050256">
    <property type="entry name" value="Glycosyltransferase_2"/>
</dbReference>
<keyword evidence="7" id="KW-0472">Membrane</keyword>
<keyword evidence="10" id="KW-1185">Reference proteome</keyword>
<organism evidence="9 10">
    <name type="scientific">Thermohalobaculum xanthum</name>
    <dbReference type="NCBI Taxonomy" id="2753746"/>
    <lineage>
        <taxon>Bacteria</taxon>
        <taxon>Pseudomonadati</taxon>
        <taxon>Pseudomonadota</taxon>
        <taxon>Alphaproteobacteria</taxon>
        <taxon>Rhodobacterales</taxon>
        <taxon>Paracoccaceae</taxon>
        <taxon>Thermohalobaculum</taxon>
    </lineage>
</organism>
<dbReference type="Proteomes" id="UP000655420">
    <property type="component" value="Unassembled WGS sequence"/>
</dbReference>
<dbReference type="GO" id="GO:0005886">
    <property type="term" value="C:plasma membrane"/>
    <property type="evidence" value="ECO:0007669"/>
    <property type="project" value="TreeGrafter"/>
</dbReference>
<dbReference type="GO" id="GO:0009103">
    <property type="term" value="P:lipopolysaccharide biosynthetic process"/>
    <property type="evidence" value="ECO:0007669"/>
    <property type="project" value="UniProtKB-KW"/>
</dbReference>
<evidence type="ECO:0000259" key="8">
    <source>
        <dbReference type="Pfam" id="PF00535"/>
    </source>
</evidence>
<evidence type="ECO:0000256" key="6">
    <source>
        <dbReference type="ARBA" id="ARBA00022989"/>
    </source>
</evidence>
<dbReference type="Gene3D" id="3.90.550.10">
    <property type="entry name" value="Spore Coat Polysaccharide Biosynthesis Protein SpsA, Chain A"/>
    <property type="match status" value="1"/>
</dbReference>
<name>A0A8J7MA06_9RHOB</name>
<comment type="caution">
    <text evidence="9">The sequence shown here is derived from an EMBL/GenBank/DDBJ whole genome shotgun (WGS) entry which is preliminary data.</text>
</comment>
<evidence type="ECO:0000256" key="5">
    <source>
        <dbReference type="ARBA" id="ARBA00022985"/>
    </source>
</evidence>
<dbReference type="EMBL" id="JAEHHL010000008">
    <property type="protein sequence ID" value="MBK0400194.1"/>
    <property type="molecule type" value="Genomic_DNA"/>
</dbReference>
<sequence>MTDTPRFTVVAPMLNEADNVEQMAREIADACAALGPFEAIFVNDGSTDATARRIAELRGEFPWLREVRHAAPCGQSAAVRSGVIAAHAPVICTIDGDGQNPPAEIPRLVAPLLDGRARLGLVAGQRVARQDSKRKRFGSILANRLRAHVLRDDTRDTGCGLKAFRREVFLSLPFFDHMHRYLPALVKREGWEIELIDVSHRARAAGSSKYTNLGRLMVSFMDLVGVWWLLRRRRLPVVTHEDP</sequence>
<keyword evidence="4" id="KW-0812">Transmembrane</keyword>
<evidence type="ECO:0000256" key="3">
    <source>
        <dbReference type="ARBA" id="ARBA00022679"/>
    </source>
</evidence>
<keyword evidence="6" id="KW-1133">Transmembrane helix</keyword>
<dbReference type="FunFam" id="3.90.550.10:FF:000170">
    <property type="entry name" value="Dolichol-phosphate mannosyltransferase"/>
    <property type="match status" value="1"/>
</dbReference>
<evidence type="ECO:0000313" key="9">
    <source>
        <dbReference type="EMBL" id="MBK0400194.1"/>
    </source>
</evidence>
<feature type="domain" description="Glycosyltransferase 2-like" evidence="8">
    <location>
        <begin position="8"/>
        <end position="169"/>
    </location>
</feature>
<dbReference type="AlphaFoldDB" id="A0A8J7MA06"/>
<evidence type="ECO:0000256" key="1">
    <source>
        <dbReference type="ARBA" id="ARBA00022475"/>
    </source>
</evidence>
<keyword evidence="2" id="KW-0328">Glycosyltransferase</keyword>
<reference evidence="9" key="1">
    <citation type="submission" date="2020-12" db="EMBL/GenBank/DDBJ databases">
        <title>Bacterial taxonomy.</title>
        <authorList>
            <person name="Pan X."/>
        </authorList>
    </citation>
    <scope>NUCLEOTIDE SEQUENCE</scope>
    <source>
        <strain evidence="9">M0105</strain>
    </source>
</reference>
<dbReference type="RefSeq" id="WP_200610673.1">
    <property type="nucleotide sequence ID" value="NZ_JAEHHL010000008.1"/>
</dbReference>
<gene>
    <name evidence="9" type="ORF">H0I76_13430</name>
</gene>
<dbReference type="Pfam" id="PF00535">
    <property type="entry name" value="Glycos_transf_2"/>
    <property type="match status" value="1"/>
</dbReference>
<evidence type="ECO:0000256" key="7">
    <source>
        <dbReference type="ARBA" id="ARBA00023136"/>
    </source>
</evidence>
<dbReference type="PANTHER" id="PTHR48090:SF3">
    <property type="entry name" value="UNDECAPRENYL-PHOSPHATE 4-DEOXY-4-FORMAMIDO-L-ARABINOSE TRANSFERASE"/>
    <property type="match status" value="1"/>
</dbReference>
<dbReference type="SUPFAM" id="SSF53448">
    <property type="entry name" value="Nucleotide-diphospho-sugar transferases"/>
    <property type="match status" value="1"/>
</dbReference>
<dbReference type="InterPro" id="IPR001173">
    <property type="entry name" value="Glyco_trans_2-like"/>
</dbReference>
<protein>
    <submittedName>
        <fullName evidence="9">Glycosyltransferase family 2 protein</fullName>
    </submittedName>
</protein>
<dbReference type="GO" id="GO:0099621">
    <property type="term" value="F:undecaprenyl-phosphate 4-deoxy-4-formamido-L-arabinose transferase activity"/>
    <property type="evidence" value="ECO:0007669"/>
    <property type="project" value="TreeGrafter"/>
</dbReference>
<keyword evidence="3" id="KW-0808">Transferase</keyword>
<dbReference type="InterPro" id="IPR029044">
    <property type="entry name" value="Nucleotide-diphossugar_trans"/>
</dbReference>
<dbReference type="PANTHER" id="PTHR48090">
    <property type="entry name" value="UNDECAPRENYL-PHOSPHATE 4-DEOXY-4-FORMAMIDO-L-ARABINOSE TRANSFERASE-RELATED"/>
    <property type="match status" value="1"/>
</dbReference>
<dbReference type="CDD" id="cd04179">
    <property type="entry name" value="DPM_DPG-synthase_like"/>
    <property type="match status" value="1"/>
</dbReference>
<evidence type="ECO:0000256" key="4">
    <source>
        <dbReference type="ARBA" id="ARBA00022692"/>
    </source>
</evidence>
<keyword evidence="1" id="KW-1003">Cell membrane</keyword>
<accession>A0A8J7MA06</accession>